<keyword evidence="3" id="KW-1185">Reference proteome</keyword>
<name>A0ABD3GT25_9MARC</name>
<dbReference type="AlphaFoldDB" id="A0ABD3GT25"/>
<evidence type="ECO:0000313" key="2">
    <source>
        <dbReference type="EMBL" id="KAL3681524.1"/>
    </source>
</evidence>
<dbReference type="EMBL" id="JBJQOH010000007">
    <property type="protein sequence ID" value="KAL3681524.1"/>
    <property type="molecule type" value="Genomic_DNA"/>
</dbReference>
<organism evidence="2 3">
    <name type="scientific">Riccia sorocarpa</name>
    <dbReference type="NCBI Taxonomy" id="122646"/>
    <lineage>
        <taxon>Eukaryota</taxon>
        <taxon>Viridiplantae</taxon>
        <taxon>Streptophyta</taxon>
        <taxon>Embryophyta</taxon>
        <taxon>Marchantiophyta</taxon>
        <taxon>Marchantiopsida</taxon>
        <taxon>Marchantiidae</taxon>
        <taxon>Marchantiales</taxon>
        <taxon>Ricciaceae</taxon>
        <taxon>Riccia</taxon>
    </lineage>
</organism>
<evidence type="ECO:0000256" key="1">
    <source>
        <dbReference type="SAM" id="MobiDB-lite"/>
    </source>
</evidence>
<comment type="caution">
    <text evidence="2">The sequence shown here is derived from an EMBL/GenBank/DDBJ whole genome shotgun (WGS) entry which is preliminary data.</text>
</comment>
<gene>
    <name evidence="2" type="ORF">R1sor_024480</name>
</gene>
<feature type="region of interest" description="Disordered" evidence="1">
    <location>
        <begin position="1"/>
        <end position="73"/>
    </location>
</feature>
<reference evidence="2 3" key="1">
    <citation type="submission" date="2024-09" db="EMBL/GenBank/DDBJ databases">
        <title>Chromosome-scale assembly of Riccia sorocarpa.</title>
        <authorList>
            <person name="Paukszto L."/>
        </authorList>
    </citation>
    <scope>NUCLEOTIDE SEQUENCE [LARGE SCALE GENOMIC DNA]</scope>
    <source>
        <strain evidence="2">LP-2024</strain>
        <tissue evidence="2">Aerial parts of the thallus</tissue>
    </source>
</reference>
<protein>
    <submittedName>
        <fullName evidence="2">Uncharacterized protein</fullName>
    </submittedName>
</protein>
<accession>A0ABD3GT25</accession>
<dbReference type="Proteomes" id="UP001633002">
    <property type="component" value="Unassembled WGS sequence"/>
</dbReference>
<sequence length="128" mass="13663">MANTDDEGRENRGTVNVGRIEKGKRPQHGASGEPSQAVGTEEVADSDGMQVGDWSKTENGATSRASAERVAAEDWSAGVTWNMIALEMAEMKESSDSDEGAEGDIRIITLDVENAVNQVGRLRKTAVL</sequence>
<evidence type="ECO:0000313" key="3">
    <source>
        <dbReference type="Proteomes" id="UP001633002"/>
    </source>
</evidence>
<proteinExistence type="predicted"/>